<dbReference type="EMBL" id="CADCTN010000117">
    <property type="protein sequence ID" value="CAA9241905.1"/>
    <property type="molecule type" value="Genomic_DNA"/>
</dbReference>
<feature type="compositionally biased region" description="Basic and acidic residues" evidence="1">
    <location>
        <begin position="78"/>
        <end position="87"/>
    </location>
</feature>
<name>A0A6J4I4S6_9ACTN</name>
<proteinExistence type="predicted"/>
<feature type="compositionally biased region" description="Basic residues" evidence="1">
    <location>
        <begin position="91"/>
        <end position="105"/>
    </location>
</feature>
<organism evidence="2">
    <name type="scientific">uncultured Blastococcus sp</name>
    <dbReference type="NCBI Taxonomy" id="217144"/>
    <lineage>
        <taxon>Bacteria</taxon>
        <taxon>Bacillati</taxon>
        <taxon>Actinomycetota</taxon>
        <taxon>Actinomycetes</taxon>
        <taxon>Geodermatophilales</taxon>
        <taxon>Geodermatophilaceae</taxon>
        <taxon>Blastococcus</taxon>
        <taxon>environmental samples</taxon>
    </lineage>
</organism>
<feature type="compositionally biased region" description="Basic residues" evidence="1">
    <location>
        <begin position="275"/>
        <end position="290"/>
    </location>
</feature>
<dbReference type="AlphaFoldDB" id="A0A6J4I4S6"/>
<reference evidence="2" key="1">
    <citation type="submission" date="2020-02" db="EMBL/GenBank/DDBJ databases">
        <authorList>
            <person name="Meier V. D."/>
        </authorList>
    </citation>
    <scope>NUCLEOTIDE SEQUENCE</scope>
    <source>
        <strain evidence="2">AVDCRST_MAG52</strain>
    </source>
</reference>
<feature type="compositionally biased region" description="Basic residues" evidence="1">
    <location>
        <begin position="153"/>
        <end position="177"/>
    </location>
</feature>
<evidence type="ECO:0000313" key="2">
    <source>
        <dbReference type="EMBL" id="CAA9241905.1"/>
    </source>
</evidence>
<dbReference type="GO" id="GO:0004497">
    <property type="term" value="F:monooxygenase activity"/>
    <property type="evidence" value="ECO:0007669"/>
    <property type="project" value="UniProtKB-KW"/>
</dbReference>
<accession>A0A6J4I4S6</accession>
<feature type="compositionally biased region" description="Low complexity" evidence="1">
    <location>
        <begin position="203"/>
        <end position="213"/>
    </location>
</feature>
<feature type="compositionally biased region" description="Basic residues" evidence="1">
    <location>
        <begin position="11"/>
        <end position="23"/>
    </location>
</feature>
<feature type="non-terminal residue" evidence="2">
    <location>
        <position position="1"/>
    </location>
</feature>
<feature type="compositionally biased region" description="Gly residues" evidence="1">
    <location>
        <begin position="226"/>
        <end position="235"/>
    </location>
</feature>
<gene>
    <name evidence="2" type="ORF">AVDCRST_MAG52-1653</name>
</gene>
<sequence length="356" mass="38848">GRGGAAAARPGPRRRRRGPRRSGPRRDRRPDARPLRRSARRTGACAGPAGHGRGPRRRRHGWPGRHRGGHGVAGRPGDPAHGRRELAARPPGHRRNAGTEHRRRPPAGAAARDQPGDRRLLDDRGRGRRDHRDGPRPGCRRPDGRGPPVPARPAHRRPRAGRGRTRLRRLVRGRRPAGGRGGGRLAGRRPVHGRLRRGRSARRTAGAAAGRGAPRPDDRGRRRRPGGPGGPGGRPRGARCPAERRVPRHRPAGRGQLHAGEPPDDRPGTAAGPRPHPRARPGVGRARRRALRDDRRRPARRLPGHHTRRALRRPGHRERPGRGRDVRPGGPGTAAVRHAAQRSAGRPLAAPIRGRL</sequence>
<feature type="compositionally biased region" description="Low complexity" evidence="1">
    <location>
        <begin position="1"/>
        <end position="10"/>
    </location>
</feature>
<protein>
    <submittedName>
        <fullName evidence="2">Putative ammonia monooxygenase</fullName>
    </submittedName>
</protein>
<feature type="non-terminal residue" evidence="2">
    <location>
        <position position="356"/>
    </location>
</feature>
<feature type="compositionally biased region" description="Basic residues" evidence="1">
    <location>
        <begin position="297"/>
        <end position="316"/>
    </location>
</feature>
<keyword evidence="2" id="KW-0560">Oxidoreductase</keyword>
<feature type="compositionally biased region" description="Basic residues" evidence="1">
    <location>
        <begin position="53"/>
        <end position="69"/>
    </location>
</feature>
<feature type="compositionally biased region" description="Basic residues" evidence="1">
    <location>
        <begin position="186"/>
        <end position="202"/>
    </location>
</feature>
<feature type="compositionally biased region" description="Basic and acidic residues" evidence="1">
    <location>
        <begin position="317"/>
        <end position="327"/>
    </location>
</feature>
<keyword evidence="2" id="KW-0503">Monooxygenase</keyword>
<feature type="compositionally biased region" description="Basic and acidic residues" evidence="1">
    <location>
        <begin position="114"/>
        <end position="144"/>
    </location>
</feature>
<evidence type="ECO:0000256" key="1">
    <source>
        <dbReference type="SAM" id="MobiDB-lite"/>
    </source>
</evidence>
<feature type="region of interest" description="Disordered" evidence="1">
    <location>
        <begin position="1"/>
        <end position="356"/>
    </location>
</feature>
<feature type="compositionally biased region" description="Basic and acidic residues" evidence="1">
    <location>
        <begin position="24"/>
        <end position="34"/>
    </location>
</feature>